<dbReference type="WBParaSite" id="PDA_v2.g9688.t1">
    <property type="protein sequence ID" value="PDA_v2.g9688.t1"/>
    <property type="gene ID" value="PDA_v2.g9688"/>
</dbReference>
<reference evidence="2" key="1">
    <citation type="submission" date="2022-11" db="UniProtKB">
        <authorList>
            <consortium name="WormBaseParasite"/>
        </authorList>
    </citation>
    <scope>IDENTIFICATION</scope>
</reference>
<accession>A0A914QZ94</accession>
<proteinExistence type="predicted"/>
<sequence>MNTLFPKLDFSQTIWIRISADFKMNRDILEQILQPSLERISLYGFPDENANPALLVFQRCPKIKEIQIMFGEPVPILTKNILKEMIKTKRKTKIKELIIDPVSEVDQNDFITLIDNQLAPNCYVSFSPQNAETFYPLKEMFSNMKEILQNEAKRVYIDIRLRSHSLYFKLIL</sequence>
<keyword evidence="1" id="KW-1185">Reference proteome</keyword>
<evidence type="ECO:0000313" key="1">
    <source>
        <dbReference type="Proteomes" id="UP000887578"/>
    </source>
</evidence>
<dbReference type="Proteomes" id="UP000887578">
    <property type="component" value="Unplaced"/>
</dbReference>
<protein>
    <submittedName>
        <fullName evidence="2">Uncharacterized protein</fullName>
    </submittedName>
</protein>
<name>A0A914QZ94_9BILA</name>
<dbReference type="AlphaFoldDB" id="A0A914QZ94"/>
<evidence type="ECO:0000313" key="2">
    <source>
        <dbReference type="WBParaSite" id="PDA_v2.g9688.t1"/>
    </source>
</evidence>
<organism evidence="1 2">
    <name type="scientific">Panagrolaimus davidi</name>
    <dbReference type="NCBI Taxonomy" id="227884"/>
    <lineage>
        <taxon>Eukaryota</taxon>
        <taxon>Metazoa</taxon>
        <taxon>Ecdysozoa</taxon>
        <taxon>Nematoda</taxon>
        <taxon>Chromadorea</taxon>
        <taxon>Rhabditida</taxon>
        <taxon>Tylenchina</taxon>
        <taxon>Panagrolaimomorpha</taxon>
        <taxon>Panagrolaimoidea</taxon>
        <taxon>Panagrolaimidae</taxon>
        <taxon>Panagrolaimus</taxon>
    </lineage>
</organism>